<feature type="non-terminal residue" evidence="10">
    <location>
        <position position="1"/>
    </location>
</feature>
<keyword evidence="7" id="KW-1208">Phospholipid metabolism</keyword>
<evidence type="ECO:0000256" key="5">
    <source>
        <dbReference type="ARBA" id="ARBA00023098"/>
    </source>
</evidence>
<dbReference type="Pfam" id="PF01553">
    <property type="entry name" value="Acyltransferase"/>
    <property type="match status" value="1"/>
</dbReference>
<keyword evidence="6 7" id="KW-0012">Acyltransferase</keyword>
<dbReference type="SMART" id="SM00563">
    <property type="entry name" value="PlsC"/>
    <property type="match status" value="1"/>
</dbReference>
<reference evidence="10" key="1">
    <citation type="submission" date="2023-10" db="EMBL/GenBank/DDBJ databases">
        <authorList>
            <person name="Chen Y."/>
            <person name="Shah S."/>
            <person name="Dougan E. K."/>
            <person name="Thang M."/>
            <person name="Chan C."/>
        </authorList>
    </citation>
    <scope>NUCLEOTIDE SEQUENCE [LARGE SCALE GENOMIC DNA]</scope>
</reference>
<dbReference type="InterPro" id="IPR004552">
    <property type="entry name" value="AGP_acyltrans"/>
</dbReference>
<evidence type="ECO:0000256" key="7">
    <source>
        <dbReference type="RuleBase" id="RU361267"/>
    </source>
</evidence>
<evidence type="ECO:0000256" key="3">
    <source>
        <dbReference type="ARBA" id="ARBA00022516"/>
    </source>
</evidence>
<comment type="similarity">
    <text evidence="2 7">Belongs to the 1-acyl-sn-glycerol-3-phosphate acyltransferase family.</text>
</comment>
<dbReference type="CDD" id="cd07989">
    <property type="entry name" value="LPLAT_AGPAT-like"/>
    <property type="match status" value="1"/>
</dbReference>
<keyword evidence="11" id="KW-1185">Reference proteome</keyword>
<feature type="domain" description="Phospholipid/glycerol acyltransferase" evidence="9">
    <location>
        <begin position="114"/>
        <end position="227"/>
    </location>
</feature>
<keyword evidence="3 7" id="KW-0444">Lipid biosynthesis</keyword>
<organism evidence="10 11">
    <name type="scientific">Prorocentrum cordatum</name>
    <dbReference type="NCBI Taxonomy" id="2364126"/>
    <lineage>
        <taxon>Eukaryota</taxon>
        <taxon>Sar</taxon>
        <taxon>Alveolata</taxon>
        <taxon>Dinophyceae</taxon>
        <taxon>Prorocentrales</taxon>
        <taxon>Prorocentraceae</taxon>
        <taxon>Prorocentrum</taxon>
    </lineage>
</organism>
<dbReference type="EC" id="2.3.1.51" evidence="7"/>
<evidence type="ECO:0000313" key="11">
    <source>
        <dbReference type="Proteomes" id="UP001189429"/>
    </source>
</evidence>
<name>A0ABN9S507_9DINO</name>
<feature type="region of interest" description="Disordered" evidence="8">
    <location>
        <begin position="1"/>
        <end position="25"/>
    </location>
</feature>
<proteinExistence type="inferred from homology"/>
<comment type="caution">
    <text evidence="10">The sequence shown here is derived from an EMBL/GenBank/DDBJ whole genome shotgun (WGS) entry which is preliminary data.</text>
</comment>
<dbReference type="EMBL" id="CAUYUJ010009461">
    <property type="protein sequence ID" value="CAK0826878.1"/>
    <property type="molecule type" value="Genomic_DNA"/>
</dbReference>
<gene>
    <name evidence="10" type="ORF">PCOR1329_LOCUS26553</name>
</gene>
<dbReference type="Proteomes" id="UP001189429">
    <property type="component" value="Unassembled WGS sequence"/>
</dbReference>
<evidence type="ECO:0000313" key="10">
    <source>
        <dbReference type="EMBL" id="CAK0826878.1"/>
    </source>
</evidence>
<comment type="domain">
    <text evidence="7">The HXXXXD motif is essential for acyltransferase activity and may constitute the binding site for the phosphate moiety of the glycerol-3-phosphate.</text>
</comment>
<dbReference type="PANTHER" id="PTHR10434">
    <property type="entry name" value="1-ACYL-SN-GLYCEROL-3-PHOSPHATE ACYLTRANSFERASE"/>
    <property type="match status" value="1"/>
</dbReference>
<keyword evidence="7" id="KW-0594">Phospholipid biosynthesis</keyword>
<dbReference type="NCBIfam" id="TIGR00530">
    <property type="entry name" value="AGP_acyltrn"/>
    <property type="match status" value="1"/>
</dbReference>
<evidence type="ECO:0000256" key="6">
    <source>
        <dbReference type="ARBA" id="ARBA00023315"/>
    </source>
</evidence>
<protein>
    <recommendedName>
        <fullName evidence="7">1-acyl-sn-glycerol-3-phosphate acyltransferase</fullName>
        <ecNumber evidence="7">2.3.1.51</ecNumber>
    </recommendedName>
</protein>
<comment type="catalytic activity">
    <reaction evidence="7">
        <text>a 1-acyl-sn-glycero-3-phosphate + an acyl-CoA = a 1,2-diacyl-sn-glycero-3-phosphate + CoA</text>
        <dbReference type="Rhea" id="RHEA:19709"/>
        <dbReference type="ChEBI" id="CHEBI:57287"/>
        <dbReference type="ChEBI" id="CHEBI:57970"/>
        <dbReference type="ChEBI" id="CHEBI:58342"/>
        <dbReference type="ChEBI" id="CHEBI:58608"/>
        <dbReference type="EC" id="2.3.1.51"/>
    </reaction>
</comment>
<evidence type="ECO:0000256" key="4">
    <source>
        <dbReference type="ARBA" id="ARBA00022679"/>
    </source>
</evidence>
<dbReference type="PANTHER" id="PTHR10434:SF64">
    <property type="entry name" value="1-ACYL-SN-GLYCEROL-3-PHOSPHATE ACYLTRANSFERASE-RELATED"/>
    <property type="match status" value="1"/>
</dbReference>
<evidence type="ECO:0000256" key="8">
    <source>
        <dbReference type="SAM" id="MobiDB-lite"/>
    </source>
</evidence>
<evidence type="ECO:0000256" key="1">
    <source>
        <dbReference type="ARBA" id="ARBA00005189"/>
    </source>
</evidence>
<keyword evidence="5 7" id="KW-0443">Lipid metabolism</keyword>
<keyword evidence="4 7" id="KW-0808">Transferase</keyword>
<dbReference type="SUPFAM" id="SSF69593">
    <property type="entry name" value="Glycerol-3-phosphate (1)-acyltransferase"/>
    <property type="match status" value="1"/>
</dbReference>
<sequence>QAGAASAGGLRRGGRRGGGGARVRADPAAARAGGGAVRPLAGVLVWPPAVQLRLRAGCRVRRPMLPYVKLRDPHKRSLFNKISIFWATTLCSMFFNVEVVNPENLPAKDDPRQYMYVANHQSFMDILSVFSLRRPFKFISKSEILWIPVVGFAMKRLGHITVTRKSQRSQVHMIRTCLFQLHKGCSVFFFPEGTRTKTGRLRNFKKGAFSIAKKAKVGVVPITVLGTGDIMPAGRELRLFPSRLGVKLIVHPRGTNHDADMFCRRSARTSRTCAGPPSLGRARGGAGGAARGLRRRSEEPVRTSESSCSCDSRFGFPGVPLSPRRRSRIGEDDRGRPAQEGHGRRPLGAARRAPGRRLGPRAGALRAAARCGQWRGSWGSAAQRLASKSSGSVALGGARCPLGCPRQPWHELADASEPYA</sequence>
<feature type="compositionally biased region" description="Basic and acidic residues" evidence="8">
    <location>
        <begin position="328"/>
        <end position="343"/>
    </location>
</feature>
<comment type="pathway">
    <text evidence="1">Lipid metabolism.</text>
</comment>
<evidence type="ECO:0000259" key="9">
    <source>
        <dbReference type="SMART" id="SM00563"/>
    </source>
</evidence>
<dbReference type="InterPro" id="IPR002123">
    <property type="entry name" value="Plipid/glycerol_acylTrfase"/>
</dbReference>
<evidence type="ECO:0000256" key="2">
    <source>
        <dbReference type="ARBA" id="ARBA00008655"/>
    </source>
</evidence>
<accession>A0ABN9S507</accession>
<feature type="region of interest" description="Disordered" evidence="8">
    <location>
        <begin position="270"/>
        <end position="364"/>
    </location>
</feature>